<dbReference type="Proteomes" id="UP001501079">
    <property type="component" value="Unassembled WGS sequence"/>
</dbReference>
<name>A0ABP7ZUM3_9MICO</name>
<comment type="caution">
    <text evidence="1">The sequence shown here is derived from an EMBL/GenBank/DDBJ whole genome shotgun (WGS) entry which is preliminary data.</text>
</comment>
<accession>A0ABP7ZUM3</accession>
<gene>
    <name evidence="1" type="ORF">GCM10022287_09340</name>
</gene>
<sequence>MIETTEYLAMMRRMLRAAGRRVADADEIELAELVALRAELEQAIASAVAGQHKRGVSWRGIAAGLGMTRQSAHERYSRKLSGAA</sequence>
<protein>
    <recommendedName>
        <fullName evidence="3">AsnC family protein</fullName>
    </recommendedName>
</protein>
<dbReference type="EMBL" id="BAABBW010000001">
    <property type="protein sequence ID" value="GAA4170825.1"/>
    <property type="molecule type" value="Genomic_DNA"/>
</dbReference>
<evidence type="ECO:0008006" key="3">
    <source>
        <dbReference type="Google" id="ProtNLM"/>
    </source>
</evidence>
<evidence type="ECO:0000313" key="1">
    <source>
        <dbReference type="EMBL" id="GAA4170825.1"/>
    </source>
</evidence>
<dbReference type="RefSeq" id="WP_344752111.1">
    <property type="nucleotide sequence ID" value="NZ_BAABBW010000001.1"/>
</dbReference>
<proteinExistence type="predicted"/>
<reference evidence="2" key="1">
    <citation type="journal article" date="2019" name="Int. J. Syst. Evol. Microbiol.">
        <title>The Global Catalogue of Microorganisms (GCM) 10K type strain sequencing project: providing services to taxonomists for standard genome sequencing and annotation.</title>
        <authorList>
            <consortium name="The Broad Institute Genomics Platform"/>
            <consortium name="The Broad Institute Genome Sequencing Center for Infectious Disease"/>
            <person name="Wu L."/>
            <person name="Ma J."/>
        </authorList>
    </citation>
    <scope>NUCLEOTIDE SEQUENCE [LARGE SCALE GENOMIC DNA]</scope>
    <source>
        <strain evidence="2">JCM 17591</strain>
    </source>
</reference>
<evidence type="ECO:0000313" key="2">
    <source>
        <dbReference type="Proteomes" id="UP001501079"/>
    </source>
</evidence>
<organism evidence="1 2">
    <name type="scientific">Gryllotalpicola koreensis</name>
    <dbReference type="NCBI Taxonomy" id="993086"/>
    <lineage>
        <taxon>Bacteria</taxon>
        <taxon>Bacillati</taxon>
        <taxon>Actinomycetota</taxon>
        <taxon>Actinomycetes</taxon>
        <taxon>Micrococcales</taxon>
        <taxon>Microbacteriaceae</taxon>
        <taxon>Gryllotalpicola</taxon>
    </lineage>
</organism>
<keyword evidence="2" id="KW-1185">Reference proteome</keyword>